<dbReference type="Pfam" id="PF00144">
    <property type="entry name" value="Beta-lactamase"/>
    <property type="match status" value="1"/>
</dbReference>
<dbReference type="GO" id="GO:0016787">
    <property type="term" value="F:hydrolase activity"/>
    <property type="evidence" value="ECO:0007669"/>
    <property type="project" value="UniProtKB-KW"/>
</dbReference>
<organism evidence="3 4">
    <name type="scientific">Sphingomonas carotinifaciens</name>
    <dbReference type="NCBI Taxonomy" id="1166323"/>
    <lineage>
        <taxon>Bacteria</taxon>
        <taxon>Pseudomonadati</taxon>
        <taxon>Pseudomonadota</taxon>
        <taxon>Alphaproteobacteria</taxon>
        <taxon>Sphingomonadales</taxon>
        <taxon>Sphingomonadaceae</taxon>
        <taxon>Sphingomonas</taxon>
    </lineage>
</organism>
<dbReference type="PANTHER" id="PTHR43283">
    <property type="entry name" value="BETA-LACTAMASE-RELATED"/>
    <property type="match status" value="1"/>
</dbReference>
<sequence>MRIGGIAKRAGLILLAVVICLAAWLLIAPPTLLRIGSGYTAKIVCSNVFLAGRDADQVRRIDVQAPGNPLLRLMSVDVDRARRVVSVAMLGVIGRNQAVYREGLGCTTVPDGDVERVRAQVAPSRPMLPPPASSASWPTGSAPGNADPAVAALLADDALVGPGMRAVVVVRDGRIVGERYAPGITADTRLIGWSMTKTVTAALVGTVLDRFGGVGAQGLRPEWTDARARITLAQLLGMESGLAFNEDYGSTSDVNRMLFTVPDPAGYAAAMPLAVTPGTRFDYSSGSSVILARLFRDRFARPADALRWPYDRLFGPVGMRSAVLEVDGRGTFGGASFLYATARDWARFGQLLLQDGVWAGAQLLPRGYVAWMHAPTRASGGRYGRGQVWRRLPQGMDRAGLPADTYWMLGHDGQSIAIIPSRRMVVVRMGLTPRWAGYSPAPLVLGVSAAGRKKGRVVDALGLEPRTR</sequence>
<dbReference type="SUPFAM" id="SSF56601">
    <property type="entry name" value="beta-lactamase/transpeptidase-like"/>
    <property type="match status" value="1"/>
</dbReference>
<dbReference type="EMBL" id="WSUT01000005">
    <property type="protein sequence ID" value="MWC45117.1"/>
    <property type="molecule type" value="Genomic_DNA"/>
</dbReference>
<dbReference type="Gene3D" id="3.40.710.10">
    <property type="entry name" value="DD-peptidase/beta-lactamase superfamily"/>
    <property type="match status" value="1"/>
</dbReference>
<name>A0A6N8LX50_9SPHN</name>
<comment type="caution">
    <text evidence="3">The sequence shown here is derived from an EMBL/GenBank/DDBJ whole genome shotgun (WGS) entry which is preliminary data.</text>
</comment>
<dbReference type="OrthoDB" id="9814204at2"/>
<reference evidence="3 4" key="1">
    <citation type="submission" date="2019-12" db="EMBL/GenBank/DDBJ databases">
        <authorList>
            <person name="Zheng J."/>
        </authorList>
    </citation>
    <scope>NUCLEOTIDE SEQUENCE [LARGE SCALE GENOMIC DNA]</scope>
    <source>
        <strain evidence="3 4">DSM 27347</strain>
    </source>
</reference>
<dbReference type="PANTHER" id="PTHR43283:SF7">
    <property type="entry name" value="BETA-LACTAMASE-RELATED DOMAIN-CONTAINING PROTEIN"/>
    <property type="match status" value="1"/>
</dbReference>
<evidence type="ECO:0000256" key="1">
    <source>
        <dbReference type="SAM" id="MobiDB-lite"/>
    </source>
</evidence>
<dbReference type="InterPro" id="IPR050789">
    <property type="entry name" value="Diverse_Enzym_Activities"/>
</dbReference>
<dbReference type="InterPro" id="IPR001466">
    <property type="entry name" value="Beta-lactam-related"/>
</dbReference>
<evidence type="ECO:0000313" key="3">
    <source>
        <dbReference type="EMBL" id="MWC45117.1"/>
    </source>
</evidence>
<evidence type="ECO:0000313" key="4">
    <source>
        <dbReference type="Proteomes" id="UP000436801"/>
    </source>
</evidence>
<dbReference type="InterPro" id="IPR012338">
    <property type="entry name" value="Beta-lactam/transpept-like"/>
</dbReference>
<dbReference type="RefSeq" id="WP_149681426.1">
    <property type="nucleotide sequence ID" value="NZ_FNBI01000001.1"/>
</dbReference>
<gene>
    <name evidence="3" type="ORF">GQR91_15970</name>
</gene>
<proteinExistence type="predicted"/>
<feature type="region of interest" description="Disordered" evidence="1">
    <location>
        <begin position="122"/>
        <end position="143"/>
    </location>
</feature>
<protein>
    <submittedName>
        <fullName evidence="3">Serine hydrolase</fullName>
    </submittedName>
</protein>
<dbReference type="Proteomes" id="UP000436801">
    <property type="component" value="Unassembled WGS sequence"/>
</dbReference>
<accession>A0A6N8LX50</accession>
<evidence type="ECO:0000259" key="2">
    <source>
        <dbReference type="Pfam" id="PF00144"/>
    </source>
</evidence>
<keyword evidence="3" id="KW-0378">Hydrolase</keyword>
<dbReference type="AlphaFoldDB" id="A0A6N8LX50"/>
<feature type="domain" description="Beta-lactamase-related" evidence="2">
    <location>
        <begin position="163"/>
        <end position="429"/>
    </location>
</feature>